<reference evidence="1" key="1">
    <citation type="journal article" date="2022" name="Int. J. Syst. Evol. Microbiol.">
        <title>A novel species of lactic acid bacteria, Ligilactobacillus pabuli sp. nov., isolated from alfalfa silage.</title>
        <authorList>
            <person name="Tohno M."/>
            <person name="Tanizawa Y."/>
            <person name="Sawada H."/>
            <person name="Sakamoto M."/>
            <person name="Ohkuma M."/>
            <person name="Kobayashi H."/>
        </authorList>
    </citation>
    <scope>NUCLEOTIDE SEQUENCE</scope>
    <source>
        <strain evidence="1">AF129</strain>
    </source>
</reference>
<name>A0ABQ5JI26_9LACO</name>
<evidence type="ECO:0000313" key="1">
    <source>
        <dbReference type="EMBL" id="GKS80336.1"/>
    </source>
</evidence>
<protein>
    <recommendedName>
        <fullName evidence="3">TPR repeat-containing protein</fullName>
    </recommendedName>
</protein>
<comment type="caution">
    <text evidence="1">The sequence shown here is derived from an EMBL/GenBank/DDBJ whole genome shotgun (WGS) entry which is preliminary data.</text>
</comment>
<dbReference type="Proteomes" id="UP001055149">
    <property type="component" value="Unassembled WGS sequence"/>
</dbReference>
<dbReference type="EMBL" id="BQXH01000001">
    <property type="protein sequence ID" value="GKS80336.1"/>
    <property type="molecule type" value="Genomic_DNA"/>
</dbReference>
<dbReference type="RefSeq" id="WP_244053765.1">
    <property type="nucleotide sequence ID" value="NZ_BQXH01000001.1"/>
</dbReference>
<evidence type="ECO:0000313" key="2">
    <source>
        <dbReference type="Proteomes" id="UP001055149"/>
    </source>
</evidence>
<organism evidence="1 2">
    <name type="scientific">Ligilactobacillus pabuli</name>
    <dbReference type="NCBI Taxonomy" id="2886039"/>
    <lineage>
        <taxon>Bacteria</taxon>
        <taxon>Bacillati</taxon>
        <taxon>Bacillota</taxon>
        <taxon>Bacilli</taxon>
        <taxon>Lactobacillales</taxon>
        <taxon>Lactobacillaceae</taxon>
        <taxon>Ligilactobacillus</taxon>
    </lineage>
</organism>
<keyword evidence="2" id="KW-1185">Reference proteome</keyword>
<proteinExistence type="predicted"/>
<gene>
    <name evidence="1" type="ORF">LPAF129_00210</name>
</gene>
<evidence type="ECO:0008006" key="3">
    <source>
        <dbReference type="Google" id="ProtNLM"/>
    </source>
</evidence>
<accession>A0ABQ5JI26</accession>
<sequence>MSEEELRNQKQQQAEQALAEHNYVVAVPLFAELYEQHQTSRQNYLYVEALAGTGQYETALAVAQENINSYLAEDDRLIRYIHVAVFAGQGLIVTELLENIRSYMTEMESQTIFAALQAETEVYQTQKQEQLEQVKKKLQYLGLEQPLKQRAIAKQSRQLSKRDFLKAVQAALVDENVHPLVRAAFLNDLRLLQVGQAINYLTFEHQQIQVMPNQLLALEETQVYHAFEKMVAVKFERRVDLAQKVLDEITLKLMLLYPIYDGIDSKLEQWYAIFLNDKVLLDQSETNKKLAEQLENSISEWEPGKKELKK</sequence>